<keyword evidence="2" id="KW-1185">Reference proteome</keyword>
<organism evidence="1 2">
    <name type="scientific">Riccia fluitans</name>
    <dbReference type="NCBI Taxonomy" id="41844"/>
    <lineage>
        <taxon>Eukaryota</taxon>
        <taxon>Viridiplantae</taxon>
        <taxon>Streptophyta</taxon>
        <taxon>Embryophyta</taxon>
        <taxon>Marchantiophyta</taxon>
        <taxon>Marchantiopsida</taxon>
        <taxon>Marchantiidae</taxon>
        <taxon>Marchantiales</taxon>
        <taxon>Ricciaceae</taxon>
        <taxon>Riccia</taxon>
    </lineage>
</organism>
<evidence type="ECO:0000313" key="1">
    <source>
        <dbReference type="EMBL" id="KAL2607814.1"/>
    </source>
</evidence>
<accession>A0ABD1XGE0</accession>
<comment type="caution">
    <text evidence="1">The sequence shown here is derived from an EMBL/GenBank/DDBJ whole genome shotgun (WGS) entry which is preliminary data.</text>
</comment>
<dbReference type="Proteomes" id="UP001605036">
    <property type="component" value="Unassembled WGS sequence"/>
</dbReference>
<sequence>MGGLFTNISSYARTGKFNMVHTLMRGLKYVGARPEEKLVAFIPTITRPPPTGLKPSMAVYAELVSCLGKCLLTYKITRTSFCILQEGINGGANSRALGGKARGLTMDCARNQTTI</sequence>
<proteinExistence type="predicted"/>
<protein>
    <submittedName>
        <fullName evidence="1">Uncharacterized protein</fullName>
    </submittedName>
</protein>
<dbReference type="EMBL" id="JBHFFA010000008">
    <property type="protein sequence ID" value="KAL2607814.1"/>
    <property type="molecule type" value="Genomic_DNA"/>
</dbReference>
<gene>
    <name evidence="1" type="ORF">R1flu_026387</name>
</gene>
<dbReference type="AlphaFoldDB" id="A0ABD1XGE0"/>
<evidence type="ECO:0000313" key="2">
    <source>
        <dbReference type="Proteomes" id="UP001605036"/>
    </source>
</evidence>
<name>A0ABD1XGE0_9MARC</name>
<reference evidence="1 2" key="1">
    <citation type="submission" date="2024-09" db="EMBL/GenBank/DDBJ databases">
        <title>Chromosome-scale assembly of Riccia fluitans.</title>
        <authorList>
            <person name="Paukszto L."/>
            <person name="Sawicki J."/>
            <person name="Karawczyk K."/>
            <person name="Piernik-Szablinska J."/>
            <person name="Szczecinska M."/>
            <person name="Mazdziarz M."/>
        </authorList>
    </citation>
    <scope>NUCLEOTIDE SEQUENCE [LARGE SCALE GENOMIC DNA]</scope>
    <source>
        <strain evidence="1">Rf_01</strain>
        <tissue evidence="1">Aerial parts of the thallus</tissue>
    </source>
</reference>